<dbReference type="Proteomes" id="UP000827872">
    <property type="component" value="Linkage Group LG14"/>
</dbReference>
<accession>A0ACB8EC20</accession>
<comment type="caution">
    <text evidence="1">The sequence shown here is derived from an EMBL/GenBank/DDBJ whole genome shotgun (WGS) entry which is preliminary data.</text>
</comment>
<gene>
    <name evidence="1" type="primary">RALGAPA2_2</name>
    <name evidence="1" type="ORF">K3G42_015546</name>
</gene>
<sequence length="217" mass="25078">MFPLLDSTEFLADDCSIIAGGNLIGWHPDSTAVLWRRILGILGDVNDIQSPKIHARIFEYLYVLWYKLAKIRDNLSISLDNQSTPSPPILIPPLRIFASWLFKATTLPDEYKEGKLHAYKLICAMMSRRQDVVPNPDFLVHFYLVMHIGLTSKDQKFAFRLKMISECFCHRHCFNFDFIPVETFWAELRSGRKGPDPELSYLAYPISMPSNLYLTFV</sequence>
<proteinExistence type="predicted"/>
<reference evidence="1" key="1">
    <citation type="submission" date="2021-08" db="EMBL/GenBank/DDBJ databases">
        <title>The first chromosome-level gecko genome reveals the dynamic sex chromosomes of Neotropical dwarf geckos (Sphaerodactylidae: Sphaerodactylus).</title>
        <authorList>
            <person name="Pinto B.J."/>
            <person name="Keating S.E."/>
            <person name="Gamble T."/>
        </authorList>
    </citation>
    <scope>NUCLEOTIDE SEQUENCE</scope>
    <source>
        <strain evidence="1">TG3544</strain>
    </source>
</reference>
<keyword evidence="2" id="KW-1185">Reference proteome</keyword>
<protein>
    <submittedName>
        <fullName evidence="1">Ral GTPase-activating protein subunit alpha-2</fullName>
    </submittedName>
</protein>
<dbReference type="EMBL" id="CM037627">
    <property type="protein sequence ID" value="KAH7989867.1"/>
    <property type="molecule type" value="Genomic_DNA"/>
</dbReference>
<name>A0ACB8EC20_9SAUR</name>
<evidence type="ECO:0000313" key="1">
    <source>
        <dbReference type="EMBL" id="KAH7989867.1"/>
    </source>
</evidence>
<evidence type="ECO:0000313" key="2">
    <source>
        <dbReference type="Proteomes" id="UP000827872"/>
    </source>
</evidence>
<organism evidence="1 2">
    <name type="scientific">Sphaerodactylus townsendi</name>
    <dbReference type="NCBI Taxonomy" id="933632"/>
    <lineage>
        <taxon>Eukaryota</taxon>
        <taxon>Metazoa</taxon>
        <taxon>Chordata</taxon>
        <taxon>Craniata</taxon>
        <taxon>Vertebrata</taxon>
        <taxon>Euteleostomi</taxon>
        <taxon>Lepidosauria</taxon>
        <taxon>Squamata</taxon>
        <taxon>Bifurcata</taxon>
        <taxon>Gekkota</taxon>
        <taxon>Sphaerodactylidae</taxon>
        <taxon>Sphaerodactylus</taxon>
    </lineage>
</organism>